<keyword evidence="12 19" id="KW-1133">Transmembrane helix</keyword>
<evidence type="ECO:0000256" key="17">
    <source>
        <dbReference type="ARBA" id="ARBA00031028"/>
    </source>
</evidence>
<evidence type="ECO:0000256" key="13">
    <source>
        <dbReference type="ARBA" id="ARBA00023027"/>
    </source>
</evidence>
<feature type="chain" id="PRO_5038587342" description="NADH-ubiquinone oxidoreductase chain 2" evidence="20">
    <location>
        <begin position="24"/>
        <end position="324"/>
    </location>
</feature>
<sequence length="324" mass="37512">MKMNSSNIMFMMVLTMSVIMSMSSNNFMTTWISMEINLITFMPMMKKSNKMNEQSMKYLIIQSVASSIMMASMIINSIINHPINESIMMMSGVLTKVGMMPFHLWLPMTMQMMSWKMCMMMMTLQKIIPTMMTTQMTNIKMMIMPMMMSMMMGPIVGMKQTSMKKLMAYSSITNSPIMIVSLHTSKQQFIMFFTMYSMINIMMMKLMESNNILFLNQMNSQTSMTKMSMMISAFSMSGMPPTTGFLIKWMIMKSSMEMSIIIPMMMISSSVMSTFMYLNMFLPSMTKSTESKMKYKNKKMKKESIMVMTMNTMGIPMMMLTNLN</sequence>
<evidence type="ECO:0000256" key="19">
    <source>
        <dbReference type="SAM" id="Phobius"/>
    </source>
</evidence>
<evidence type="ECO:0000256" key="18">
    <source>
        <dbReference type="ARBA" id="ARBA00049551"/>
    </source>
</evidence>
<evidence type="ECO:0000313" key="22">
    <source>
        <dbReference type="EMBL" id="UZT27038.1"/>
    </source>
</evidence>
<dbReference type="GO" id="GO:0008137">
    <property type="term" value="F:NADH dehydrogenase (ubiquinone) activity"/>
    <property type="evidence" value="ECO:0007669"/>
    <property type="project" value="UniProtKB-EC"/>
</dbReference>
<dbReference type="PANTHER" id="PTHR46552">
    <property type="entry name" value="NADH-UBIQUINONE OXIDOREDUCTASE CHAIN 2"/>
    <property type="match status" value="1"/>
</dbReference>
<name>A0A9E8JY59_9HEMI</name>
<keyword evidence="20" id="KW-0732">Signal</keyword>
<keyword evidence="10" id="KW-1278">Translocase</keyword>
<comment type="function">
    <text evidence="1">Core subunit of the mitochondrial membrane respiratory chain NADH dehydrogenase (Complex I) that is believed to belong to the minimal assembly required for catalysis. Complex I functions in the transfer of electrons from NADH to the respiratory chain. The immediate electron acceptor for the enzyme is believed to be ubiquinone.</text>
</comment>
<evidence type="ECO:0000256" key="20">
    <source>
        <dbReference type="SAM" id="SignalP"/>
    </source>
</evidence>
<evidence type="ECO:0000256" key="7">
    <source>
        <dbReference type="ARBA" id="ARBA00022660"/>
    </source>
</evidence>
<feature type="signal peptide" evidence="20">
    <location>
        <begin position="1"/>
        <end position="23"/>
    </location>
</feature>
<keyword evidence="16 19" id="KW-0472">Membrane</keyword>
<dbReference type="InterPro" id="IPR050175">
    <property type="entry name" value="Complex_I_Subunit_2"/>
</dbReference>
<keyword evidence="9" id="KW-0999">Mitochondrion inner membrane</keyword>
<keyword evidence="7" id="KW-0679">Respiratory chain</keyword>
<dbReference type="PANTHER" id="PTHR46552:SF1">
    <property type="entry name" value="NADH-UBIQUINONE OXIDOREDUCTASE CHAIN 2"/>
    <property type="match status" value="1"/>
</dbReference>
<evidence type="ECO:0000256" key="4">
    <source>
        <dbReference type="ARBA" id="ARBA00012944"/>
    </source>
</evidence>
<keyword evidence="6" id="KW-0813">Transport</keyword>
<evidence type="ECO:0000256" key="2">
    <source>
        <dbReference type="ARBA" id="ARBA00004448"/>
    </source>
</evidence>
<evidence type="ECO:0000259" key="21">
    <source>
        <dbReference type="Pfam" id="PF00361"/>
    </source>
</evidence>
<proteinExistence type="inferred from homology"/>
<geneLocation type="mitochondrion" evidence="22"/>
<protein>
    <recommendedName>
        <fullName evidence="5">NADH-ubiquinone oxidoreductase chain 2</fullName>
        <ecNumber evidence="4">7.1.1.2</ecNumber>
    </recommendedName>
    <alternativeName>
        <fullName evidence="17">NADH dehydrogenase subunit 2</fullName>
    </alternativeName>
</protein>
<dbReference type="GO" id="GO:0006120">
    <property type="term" value="P:mitochondrial electron transport, NADH to ubiquinone"/>
    <property type="evidence" value="ECO:0007669"/>
    <property type="project" value="TreeGrafter"/>
</dbReference>
<organism evidence="22">
    <name type="scientific">Pyrops clavatus</name>
    <dbReference type="NCBI Taxonomy" id="2873973"/>
    <lineage>
        <taxon>Eukaryota</taxon>
        <taxon>Metazoa</taxon>
        <taxon>Ecdysozoa</taxon>
        <taxon>Arthropoda</taxon>
        <taxon>Hexapoda</taxon>
        <taxon>Insecta</taxon>
        <taxon>Pterygota</taxon>
        <taxon>Neoptera</taxon>
        <taxon>Paraneoptera</taxon>
        <taxon>Hemiptera</taxon>
        <taxon>Auchenorrhyncha</taxon>
        <taxon>Fulgoroidea</taxon>
        <taxon>Fulgoridae</taxon>
        <taxon>Fulgorinae</taxon>
        <taxon>Pyrops</taxon>
    </lineage>
</organism>
<keyword evidence="11" id="KW-0249">Electron transport</keyword>
<evidence type="ECO:0000256" key="14">
    <source>
        <dbReference type="ARBA" id="ARBA00023075"/>
    </source>
</evidence>
<evidence type="ECO:0000256" key="5">
    <source>
        <dbReference type="ARBA" id="ARBA00021008"/>
    </source>
</evidence>
<evidence type="ECO:0000256" key="15">
    <source>
        <dbReference type="ARBA" id="ARBA00023128"/>
    </source>
</evidence>
<dbReference type="EMBL" id="ON209295">
    <property type="protein sequence ID" value="UZT27038.1"/>
    <property type="molecule type" value="Genomic_DNA"/>
</dbReference>
<evidence type="ECO:0000256" key="16">
    <source>
        <dbReference type="ARBA" id="ARBA00023136"/>
    </source>
</evidence>
<feature type="transmembrane region" description="Helical" evidence="19">
    <location>
        <begin position="260"/>
        <end position="282"/>
    </location>
</feature>
<comment type="catalytic activity">
    <reaction evidence="18">
        <text>a ubiquinone + NADH + 5 H(+)(in) = a ubiquinol + NAD(+) + 4 H(+)(out)</text>
        <dbReference type="Rhea" id="RHEA:29091"/>
        <dbReference type="Rhea" id="RHEA-COMP:9565"/>
        <dbReference type="Rhea" id="RHEA-COMP:9566"/>
        <dbReference type="ChEBI" id="CHEBI:15378"/>
        <dbReference type="ChEBI" id="CHEBI:16389"/>
        <dbReference type="ChEBI" id="CHEBI:17976"/>
        <dbReference type="ChEBI" id="CHEBI:57540"/>
        <dbReference type="ChEBI" id="CHEBI:57945"/>
        <dbReference type="EC" id="7.1.1.2"/>
    </reaction>
</comment>
<evidence type="ECO:0000256" key="12">
    <source>
        <dbReference type="ARBA" id="ARBA00022989"/>
    </source>
</evidence>
<evidence type="ECO:0000256" key="10">
    <source>
        <dbReference type="ARBA" id="ARBA00022967"/>
    </source>
</evidence>
<gene>
    <name evidence="22" type="primary">nad2</name>
</gene>
<evidence type="ECO:0000256" key="9">
    <source>
        <dbReference type="ARBA" id="ARBA00022792"/>
    </source>
</evidence>
<reference evidence="22" key="1">
    <citation type="submission" date="2022-04" db="EMBL/GenBank/DDBJ databases">
        <title>Genome comparison reveals inversions and alternative evolutionary history of nutritional endosymbionts in planthoppers (Hemiptera: Fulgoroidea).</title>
        <authorList>
            <person name="Deng J."/>
            <person name="Franco D.C."/>
            <person name="Michalik A."/>
            <person name="Lukasik P."/>
            <person name="Bennett G.M."/>
        </authorList>
    </citation>
    <scope>NUCLEOTIDE SEQUENCE</scope>
    <source>
        <strain evidence="22">PYRCLA</strain>
    </source>
</reference>
<keyword evidence="15 22" id="KW-0496">Mitochondrion</keyword>
<comment type="similarity">
    <text evidence="3">Belongs to the complex I subunit 2 family.</text>
</comment>
<evidence type="ECO:0000256" key="6">
    <source>
        <dbReference type="ARBA" id="ARBA00022448"/>
    </source>
</evidence>
<evidence type="ECO:0000256" key="3">
    <source>
        <dbReference type="ARBA" id="ARBA00007012"/>
    </source>
</evidence>
<dbReference type="EC" id="7.1.1.2" evidence="4"/>
<keyword evidence="13" id="KW-0520">NAD</keyword>
<comment type="subcellular location">
    <subcellularLocation>
        <location evidence="2">Mitochondrion inner membrane</location>
        <topology evidence="2">Multi-pass membrane protein</topology>
    </subcellularLocation>
</comment>
<evidence type="ECO:0000256" key="1">
    <source>
        <dbReference type="ARBA" id="ARBA00003257"/>
    </source>
</evidence>
<evidence type="ECO:0000256" key="8">
    <source>
        <dbReference type="ARBA" id="ARBA00022692"/>
    </source>
</evidence>
<dbReference type="Pfam" id="PF00361">
    <property type="entry name" value="Proton_antipo_M"/>
    <property type="match status" value="1"/>
</dbReference>
<dbReference type="InterPro" id="IPR001750">
    <property type="entry name" value="ND/Mrp_TM"/>
</dbReference>
<keyword evidence="8 19" id="KW-0812">Transmembrane</keyword>
<keyword evidence="14" id="KW-0830">Ubiquinone</keyword>
<dbReference type="AlphaFoldDB" id="A0A9E8JY59"/>
<dbReference type="GO" id="GO:0005743">
    <property type="term" value="C:mitochondrial inner membrane"/>
    <property type="evidence" value="ECO:0007669"/>
    <property type="project" value="UniProtKB-SubCell"/>
</dbReference>
<feature type="transmembrane region" description="Helical" evidence="19">
    <location>
        <begin position="303"/>
        <end position="323"/>
    </location>
</feature>
<feature type="domain" description="NADH:quinone oxidoreductase/Mrp antiporter transmembrane" evidence="21">
    <location>
        <begin position="24"/>
        <end position="272"/>
    </location>
</feature>
<accession>A0A9E8JY59</accession>
<evidence type="ECO:0000256" key="11">
    <source>
        <dbReference type="ARBA" id="ARBA00022982"/>
    </source>
</evidence>